<dbReference type="VEuPathDB" id="GiardiaDB:QR46_2686"/>
<dbReference type="CDD" id="cd16449">
    <property type="entry name" value="RING-HC"/>
    <property type="match status" value="1"/>
</dbReference>
<evidence type="ECO:0000256" key="10">
    <source>
        <dbReference type="SAM" id="MobiDB-lite"/>
    </source>
</evidence>
<feature type="region of interest" description="Disordered" evidence="10">
    <location>
        <begin position="1484"/>
        <end position="1518"/>
    </location>
</feature>
<dbReference type="InterPro" id="IPR044235">
    <property type="entry name" value="RNFT1/2"/>
</dbReference>
<dbReference type="InterPro" id="IPR017907">
    <property type="entry name" value="Znf_RING_CS"/>
</dbReference>
<dbReference type="GO" id="GO:0008270">
    <property type="term" value="F:zinc ion binding"/>
    <property type="evidence" value="ECO:0007669"/>
    <property type="project" value="UniProtKB-KW"/>
</dbReference>
<dbReference type="GO" id="GO:1904294">
    <property type="term" value="P:positive regulation of ERAD pathway"/>
    <property type="evidence" value="ECO:0007669"/>
    <property type="project" value="InterPro"/>
</dbReference>
<proteinExistence type="predicted"/>
<dbReference type="InterPro" id="IPR001841">
    <property type="entry name" value="Znf_RING"/>
</dbReference>
<dbReference type="Proteomes" id="UP000018040">
    <property type="component" value="Unassembled WGS sequence"/>
</dbReference>
<sequence>MFSVNLRESCMFSDEYIEREHRSLEVMRSYTIDDLPAAQRLSQLFQRDSSWATVSNQWKKSANKLDSQTFITEITHANTSIPITNQSASRDSEFSTSIHDFCDPYVLKVYTDGTQFKYVRFSPEYICRICLEPLRKPLRFSHCMHAFCADCIYYLFSLWEKTCPICNERSIIYDQQTMFPGPRYIQYNPFILYIDEELDTEIHTLMGIAPYVPVPGDIVRILVPRELCQFRMIQSYCGVVQDITDGVISDDLIRILDREAVESMSINERYKINALHPCKVARVNCYGILWIGRLCELEPFRPNTFVLGTRVIYGSPAIETVKLPDKIISSLSNLYHVRDFSVQERDLFLEKSQSMKQNQPSLTSIAKEALDYLAEKADTSPIPDTASREFALFCHRQQKPHIEVPYHPHWPKFVPLSLIVKTNIYNNADVLYRYKLKLKESKQQQPSSKKLTDIINLTSHQLESNDHDSRHSFSVASLVMDSSISLPVKVYLVKHDLISFDNEPVLGFSSSHQSTSSIAAPSVHHPPNHTPRPRPSTTSRTVKSQSVANSDGAAEKPCTIPPTISLQLLESSDGAADPLAAESFKQRSINYEGLSATFKDSPIHILHPPNTAQLGTISHQTDSQLQHTPMAEELEQSGKVISDSEVSSKIAIVSRRVRAQRWPEALAEQNRLIEAAARRGNSGYSSSFTADKGSQMASINATSDIYDQAYSFPYHENRPTLLSSNLTYCYPSHLRKFLRIITDFTTWYSYRDFCCSGCRGLLRFPVKALCGHYYCYNCYMDCRENNWVCFDCGRIMEHSLPLSESSTQCDDGLEEASRQSTYIYGKQMPPIDWAKIYIMRKQISWFNCLVDYGFPCVVRGYSQTKIGILLDDPSKVFCHILLGNKHIEVHNIATISAVNVFDLRPALRYGEGLSLTQSHRSPFFNFGICNITSSYLYTDSTIFCATRYSSELFMMGLNMSVMAHKTLRLVEDLEPQFNDARREGIKKQKDEEQKDFIYVWNWCQYERNIARQQYEMLIYGHIQGDPSSHQRPSFLKSQSPPSSPPPRLDASNFIRRRQYREPKDHASDMFPQAPTSAPSLYVTGYQPTVIPKHDKSAEPRRRIYNPQTSVVTFQYHHRLRPKQAPTTTAYCSKHPLINPNYRNKLVVQDEKILKYRKKFIKWYFDQPEMHPDNSPISFASGEDATRAETHPTKMYSLQVESKLQKYDSTPHIDTQVEQLAKEEERNQYVVRSLCDTCRRFPTLKFLCSSCHCVLRRPVRLVCGHIVCRTCACIHLASEVPCLACGVTVTDISKVHYEVDLENQIIHAVNHMFYSPKYDIGVIVKSTDSSNTGMVVGMAYLQGMHYAYVAFFGAIKLCRCTDLVILEPDWRTLDLEQVLADHSQESSFRNIRQSSFHRPLESFFKNQSTVFQALNEVSKVTAIIGQHTPSHLSKVQDANNDLASSAIATHGAPKLVTGHLKDMLLNEPGDSHTLALLGTIYSVSTTTSGTTSSGRSKSASTPLYHSKHQQISGMSSSTTESTMFLSLPMLSNVHHQDEDPALPKSNEHLTDTFNTDHSKDPQNNELNYNGASLSLLNSPEASLNDTLFPAQSATLSQVRKSSHREMRLSHPDTTFDCQQHNQDNYHAEKLVTSPRGSLQNDCASLLHLDDQPAVLMKRTPAKLIEAPIKPLTSLESYTMGSAEISSLCRASSAPALLSGEDFGDKETLNTTGAGDLNTQSPWSPIPYLPTDRCQKEKQNICEQIISADFEKANQGMVSDIINLKRHGSAPSYLRKTEADTKKDIGMPFIGGTRVTKLKPYFYDNEGVLKVSLHRQKHKDLPASITGSKSARTRAPTDDALLSRDSINRSSQYPQLGDVFVVANGQYKGLLGLTQSYAKAYDTFILSYYCLLETGTAHEFRAVDLHKITLMPSVSTQSIRKQLANEKGADENRKKLQWYELIMQNKIATAERFEQLKHLFNLQDPDGIAAVLRAKEAATKSDTDTLATISGVEEVKVSPRTNLNTLLDKKIVFLSTARKHSEERRSKSGSPLNEKHRGVSARSSDCFGLRSFTDEMISPLCRSLSAHIPSRASMMHEFSSARSSSFLLQHLNLNAASSLPKVIIVN</sequence>
<feature type="domain" description="RING-type" evidence="11">
    <location>
        <begin position="127"/>
        <end position="167"/>
    </location>
</feature>
<protein>
    <recommendedName>
        <fullName evidence="11">RING-type domain-containing protein</fullName>
    </recommendedName>
</protein>
<dbReference type="InterPro" id="IPR018957">
    <property type="entry name" value="Znf_C3HC4_RING-type"/>
</dbReference>
<keyword evidence="5" id="KW-0833">Ubl conjugation pathway</keyword>
<keyword evidence="4 9" id="KW-0863">Zinc-finger</keyword>
<organism evidence="12 13">
    <name type="scientific">Giardia intestinalis</name>
    <name type="common">Giardia lamblia</name>
    <dbReference type="NCBI Taxonomy" id="5741"/>
    <lineage>
        <taxon>Eukaryota</taxon>
        <taxon>Metamonada</taxon>
        <taxon>Diplomonadida</taxon>
        <taxon>Hexamitidae</taxon>
        <taxon>Giardiinae</taxon>
        <taxon>Giardia</taxon>
    </lineage>
</organism>
<evidence type="ECO:0000313" key="13">
    <source>
        <dbReference type="Proteomes" id="UP000018040"/>
    </source>
</evidence>
<keyword evidence="2" id="KW-0812">Transmembrane</keyword>
<dbReference type="SUPFAM" id="SSF57850">
    <property type="entry name" value="RING/U-box"/>
    <property type="match status" value="3"/>
</dbReference>
<evidence type="ECO:0000259" key="11">
    <source>
        <dbReference type="PROSITE" id="PS50089"/>
    </source>
</evidence>
<dbReference type="VEuPathDB" id="GiardiaDB:GL50803_0021622"/>
<feature type="compositionally biased region" description="Low complexity" evidence="10">
    <location>
        <begin position="511"/>
        <end position="522"/>
    </location>
</feature>
<feature type="region of interest" description="Disordered" evidence="10">
    <location>
        <begin position="1027"/>
        <end position="1052"/>
    </location>
</feature>
<evidence type="ECO:0000256" key="8">
    <source>
        <dbReference type="ARBA" id="ARBA00023136"/>
    </source>
</evidence>
<name>V6TU80_GIAIN</name>
<dbReference type="PROSITE" id="PS50089">
    <property type="entry name" value="ZF_RING_2"/>
    <property type="match status" value="1"/>
</dbReference>
<feature type="region of interest" description="Disordered" evidence="10">
    <location>
        <begin position="2016"/>
        <end position="2036"/>
    </location>
</feature>
<reference evidence="12 13" key="2">
    <citation type="journal article" date="2013" name="Genome Biol. Evol.">
        <title>Genome sequencing of Giardia lamblia genotypes A2 and B isolates (DH and GS) and comparative analysis with the genomes of genotypes A1 and E (WB and Pig).</title>
        <authorList>
            <person name="Adam R.D."/>
            <person name="Dahlstrom E.W."/>
            <person name="Martens C.A."/>
            <person name="Bruno D.P."/>
            <person name="Barbian K.D."/>
            <person name="Ricklefs S.M."/>
            <person name="Hernandez M.M."/>
            <person name="Narla N.P."/>
            <person name="Patel R.B."/>
            <person name="Porcella S.F."/>
            <person name="Nash T.E."/>
        </authorList>
    </citation>
    <scope>NUCLEOTIDE SEQUENCE [LARGE SCALE GENOMIC DNA]</scope>
    <source>
        <strain evidence="12 13">GS</strain>
    </source>
</reference>
<comment type="caution">
    <text evidence="12">The sequence shown here is derived from an EMBL/GenBank/DDBJ whole genome shotgun (WGS) entry which is preliminary data.</text>
</comment>
<feature type="compositionally biased region" description="Low complexity" evidence="10">
    <location>
        <begin position="1484"/>
        <end position="1500"/>
    </location>
</feature>
<dbReference type="PANTHER" id="PTHR15860:SF0">
    <property type="entry name" value="LP20373P"/>
    <property type="match status" value="1"/>
</dbReference>
<dbReference type="InterPro" id="IPR013083">
    <property type="entry name" value="Znf_RING/FYVE/PHD"/>
</dbReference>
<dbReference type="VEuPathDB" id="GiardiaDB:DHA2_151205"/>
<evidence type="ECO:0000256" key="1">
    <source>
        <dbReference type="ARBA" id="ARBA00004141"/>
    </source>
</evidence>
<dbReference type="OrthoDB" id="9049620at2759"/>
<dbReference type="PANTHER" id="PTHR15860">
    <property type="entry name" value="UNCHARACTERIZED RING FINGER-CONTAINING PROTEIN"/>
    <property type="match status" value="1"/>
</dbReference>
<dbReference type="GO" id="GO:0016020">
    <property type="term" value="C:membrane"/>
    <property type="evidence" value="ECO:0007669"/>
    <property type="project" value="UniProtKB-SubCell"/>
</dbReference>
<feature type="region of interest" description="Disordered" evidence="10">
    <location>
        <begin position="511"/>
        <end position="559"/>
    </location>
</feature>
<dbReference type="SMART" id="SM00184">
    <property type="entry name" value="RING"/>
    <property type="match status" value="3"/>
</dbReference>
<evidence type="ECO:0000313" key="12">
    <source>
        <dbReference type="EMBL" id="ESU42543.1"/>
    </source>
</evidence>
<keyword evidence="8" id="KW-0472">Membrane</keyword>
<keyword evidence="7" id="KW-1133">Transmembrane helix</keyword>
<evidence type="ECO:0000256" key="2">
    <source>
        <dbReference type="ARBA" id="ARBA00022692"/>
    </source>
</evidence>
<keyword evidence="6" id="KW-0862">Zinc</keyword>
<evidence type="ECO:0000256" key="5">
    <source>
        <dbReference type="ARBA" id="ARBA00022786"/>
    </source>
</evidence>
<dbReference type="PROSITE" id="PS00518">
    <property type="entry name" value="ZF_RING_1"/>
    <property type="match status" value="3"/>
</dbReference>
<dbReference type="EMBL" id="AHHH01000079">
    <property type="protein sequence ID" value="ESU42543.1"/>
    <property type="molecule type" value="Genomic_DNA"/>
</dbReference>
<comment type="subcellular location">
    <subcellularLocation>
        <location evidence="1">Membrane</location>
        <topology evidence="1">Multi-pass membrane protein</topology>
    </subcellularLocation>
</comment>
<dbReference type="Pfam" id="PF00097">
    <property type="entry name" value="zf-C3HC4"/>
    <property type="match status" value="1"/>
</dbReference>
<gene>
    <name evidence="12" type="ORF">GSB_151277</name>
</gene>
<reference evidence="13" key="1">
    <citation type="submission" date="2012-02" db="EMBL/GenBank/DDBJ databases">
        <title>Genome sequencing of Giardia lamblia Genotypes A2 and B isolates (DH and GS) and comparative analysis with the genomes of Genotypes A1 and E (WB and Pig).</title>
        <authorList>
            <person name="Adam R."/>
            <person name="Dahlstrom E."/>
            <person name="Martens C."/>
            <person name="Bruno D."/>
            <person name="Barbian K."/>
            <person name="Porcella S.F."/>
            <person name="Nash T."/>
        </authorList>
    </citation>
    <scope>NUCLEOTIDE SEQUENCE</scope>
    <source>
        <strain evidence="13">GS</strain>
    </source>
</reference>
<evidence type="ECO:0000256" key="6">
    <source>
        <dbReference type="ARBA" id="ARBA00022833"/>
    </source>
</evidence>
<dbReference type="GO" id="GO:0061630">
    <property type="term" value="F:ubiquitin protein ligase activity"/>
    <property type="evidence" value="ECO:0007669"/>
    <property type="project" value="InterPro"/>
</dbReference>
<feature type="region of interest" description="Disordered" evidence="10">
    <location>
        <begin position="1535"/>
        <end position="1565"/>
    </location>
</feature>
<evidence type="ECO:0000256" key="7">
    <source>
        <dbReference type="ARBA" id="ARBA00022989"/>
    </source>
</evidence>
<feature type="compositionally biased region" description="Basic and acidic residues" evidence="10">
    <location>
        <begin position="1544"/>
        <end position="1561"/>
    </location>
</feature>
<evidence type="ECO:0000256" key="4">
    <source>
        <dbReference type="ARBA" id="ARBA00022771"/>
    </source>
</evidence>
<keyword evidence="3" id="KW-0479">Metal-binding</keyword>
<accession>V6TU80</accession>
<evidence type="ECO:0000256" key="9">
    <source>
        <dbReference type="PROSITE-ProRule" id="PRU00175"/>
    </source>
</evidence>
<evidence type="ECO:0000256" key="3">
    <source>
        <dbReference type="ARBA" id="ARBA00022723"/>
    </source>
</evidence>
<dbReference type="VEuPathDB" id="GiardiaDB:GL50581_1122"/>
<dbReference type="Gene3D" id="3.30.40.10">
    <property type="entry name" value="Zinc/RING finger domain, C3HC4 (zinc finger)"/>
    <property type="match status" value="3"/>
</dbReference>